<dbReference type="Proteomes" id="UP001476798">
    <property type="component" value="Unassembled WGS sequence"/>
</dbReference>
<reference evidence="1 2" key="1">
    <citation type="submission" date="2021-06" db="EMBL/GenBank/DDBJ databases">
        <authorList>
            <person name="Palmer J.M."/>
        </authorList>
    </citation>
    <scope>NUCLEOTIDE SEQUENCE [LARGE SCALE GENOMIC DNA]</scope>
    <source>
        <strain evidence="1 2">GA_2019</strain>
        <tissue evidence="1">Muscle</tissue>
    </source>
</reference>
<keyword evidence="2" id="KW-1185">Reference proteome</keyword>
<name>A0ABV0Q2K7_9TELE</name>
<protein>
    <submittedName>
        <fullName evidence="1">Uncharacterized protein</fullName>
    </submittedName>
</protein>
<evidence type="ECO:0000313" key="2">
    <source>
        <dbReference type="Proteomes" id="UP001476798"/>
    </source>
</evidence>
<sequence>MSEGRKTRRFKETNEKAELDRQWKKISAVLLSDQYRPVIMLEFVFELMLMVGSGSKVCLRPVRTAPKYQPMFTTDDETRGLLAEKGAAEDEQKFSSYTNTWTSRMNLINPVHKVLNVSLSDQTGPGPTMKLILPVGFLMNWVLLSPLDPYQNVSGRFSCSFQKFSHSWQVLMTVLSDWSQPSRSTADITVTNEPTNQMFSL</sequence>
<organism evidence="1 2">
    <name type="scientific">Goodea atripinnis</name>
    <dbReference type="NCBI Taxonomy" id="208336"/>
    <lineage>
        <taxon>Eukaryota</taxon>
        <taxon>Metazoa</taxon>
        <taxon>Chordata</taxon>
        <taxon>Craniata</taxon>
        <taxon>Vertebrata</taxon>
        <taxon>Euteleostomi</taxon>
        <taxon>Actinopterygii</taxon>
        <taxon>Neopterygii</taxon>
        <taxon>Teleostei</taxon>
        <taxon>Neoteleostei</taxon>
        <taxon>Acanthomorphata</taxon>
        <taxon>Ovalentaria</taxon>
        <taxon>Atherinomorphae</taxon>
        <taxon>Cyprinodontiformes</taxon>
        <taxon>Goodeidae</taxon>
        <taxon>Goodea</taxon>
    </lineage>
</organism>
<accession>A0ABV0Q2K7</accession>
<proteinExistence type="predicted"/>
<comment type="caution">
    <text evidence="1">The sequence shown here is derived from an EMBL/GenBank/DDBJ whole genome shotgun (WGS) entry which is preliminary data.</text>
</comment>
<evidence type="ECO:0000313" key="1">
    <source>
        <dbReference type="EMBL" id="MEQ2190025.1"/>
    </source>
</evidence>
<gene>
    <name evidence="1" type="ORF">GOODEAATRI_031281</name>
</gene>
<dbReference type="EMBL" id="JAHRIO010095207">
    <property type="protein sequence ID" value="MEQ2190025.1"/>
    <property type="molecule type" value="Genomic_DNA"/>
</dbReference>